<name>A0A811BLC8_9VIRU</name>
<feature type="compositionally biased region" description="Basic and acidic residues" evidence="1">
    <location>
        <begin position="18"/>
        <end position="30"/>
    </location>
</feature>
<dbReference type="Proteomes" id="UP001253637">
    <property type="component" value="Segment"/>
</dbReference>
<feature type="region of interest" description="Disordered" evidence="1">
    <location>
        <begin position="382"/>
        <end position="401"/>
    </location>
</feature>
<dbReference type="EMBL" id="LC625835">
    <property type="protein sequence ID" value="BCU02769.1"/>
    <property type="molecule type" value="Genomic_DNA"/>
</dbReference>
<reference evidence="2" key="1">
    <citation type="submission" date="2021-04" db="EMBL/GenBank/DDBJ databases">
        <title>Draft Genome Sequence of Pandoravirus japonicus, Isolated from the Sabaishi River of Niigata, Japan.</title>
        <authorList>
            <person name="Hosokawa N."/>
            <person name="Takahashi H."/>
            <person name="Aoki K."/>
            <person name="Takemura M."/>
        </authorList>
    </citation>
    <scope>NUCLEOTIDE SEQUENCE</scope>
</reference>
<evidence type="ECO:0000313" key="2">
    <source>
        <dbReference type="EMBL" id="BCU02769.1"/>
    </source>
</evidence>
<accession>A0A811BLC8</accession>
<evidence type="ECO:0000256" key="1">
    <source>
        <dbReference type="SAM" id="MobiDB-lite"/>
    </source>
</evidence>
<evidence type="ECO:0000313" key="3">
    <source>
        <dbReference type="Proteomes" id="UP001253637"/>
    </source>
</evidence>
<sequence>MDAPPAMASLHTMGTDVPCHDEHDRPRIPKDSTSSVLDAAIDLLSTARLDRMAHRISERIKWLAADSAADVHRVVLEGEVLYDGPGVPPEAINATHIARRIASTRHDGDSSRAPLLWVNNDDLVYPFVWDIWRRDPTPGEDLLTRSLCGDDAAHCALQIAALVGGPFWRSFADTSTNLRTGQATPSTCPAWLVDAALASGSRDNVAMACDAAILCETLRALECEASARGHAGLGGRSRLVVTTDSEVWRSQVGCIIRPPTRATSTAVAIAPGFWVLGGTGAAATGDGARLATTRQAAGELARVRAMGTGARLAVAAGDHSHMIDEPPVILSKALRGASVSPGGASRRDALADIIAFADTFTRDCLGSVLAAVAASGIDDDDDGNGDGRCAHSRGGRPSLDASSPAIAITKTIGDLDRCLHAIDEAHLRAYLGALWDSTPPQPMQIFGIGALGFTRADDGWWRDSCGRIFLWSDFVRDVRAAYVNVGCRGRDTSGGRPSRVAHTDPAHAPGLARTLCRNALAGDPRAADWLTILSVASHAWKALAVTVRNVAKWRESGCPVDIVGSTEASSQSGPLVDWVLDVPPHADLVARFEDMQNAFNAKLLDAIEAAGGRVLWPGSGAHETDPREILPCACPGGALARWRDDPAGCRLCLCRALAYVHVTSTYEDYPDYHRLTCRGALIEALTCTPLDIDGCQILATETACRLVGDEARAIRALVRALYTVDPLRRLVIHRAQAAMVPVLTDAPS</sequence>
<protein>
    <submittedName>
        <fullName evidence="2">Uncharacterized protein</fullName>
    </submittedName>
</protein>
<organism evidence="2 3">
    <name type="scientific">Pandoravirus japonicus</name>
    <dbReference type="NCBI Taxonomy" id="2823154"/>
    <lineage>
        <taxon>Viruses</taxon>
        <taxon>Pandoravirus</taxon>
    </lineage>
</organism>
<feature type="region of interest" description="Disordered" evidence="1">
    <location>
        <begin position="1"/>
        <end position="32"/>
    </location>
</feature>
<proteinExistence type="predicted"/>